<dbReference type="EC" id="2.7.13.3" evidence="4"/>
<dbReference type="Gene3D" id="3.30.565.10">
    <property type="entry name" value="Histidine kinase-like ATPase, C-terminal domain"/>
    <property type="match status" value="1"/>
</dbReference>
<dbReference type="Gene3D" id="1.20.5.1930">
    <property type="match status" value="1"/>
</dbReference>
<feature type="region of interest" description="Disordered" evidence="16">
    <location>
        <begin position="1"/>
        <end position="29"/>
    </location>
</feature>
<organism evidence="19 20">
    <name type="scientific">Pseudarthrobacter siccitolerans</name>
    <dbReference type="NCBI Taxonomy" id="861266"/>
    <lineage>
        <taxon>Bacteria</taxon>
        <taxon>Bacillati</taxon>
        <taxon>Actinomycetota</taxon>
        <taxon>Actinomycetes</taxon>
        <taxon>Micrococcales</taxon>
        <taxon>Micrococcaceae</taxon>
        <taxon>Pseudarthrobacter</taxon>
    </lineage>
</organism>
<name>A0A024H6N7_9MICC</name>
<dbReference type="Pfam" id="PF07730">
    <property type="entry name" value="HisKA_3"/>
    <property type="match status" value="1"/>
</dbReference>
<accession>A0A024H6N7</accession>
<keyword evidence="10 19" id="KW-0418">Kinase</keyword>
<evidence type="ECO:0000256" key="7">
    <source>
        <dbReference type="ARBA" id="ARBA00022490"/>
    </source>
</evidence>
<protein>
    <recommendedName>
        <fullName evidence="5">Oxygen sensor histidine kinase NreB</fullName>
        <ecNumber evidence="4">2.7.13.3</ecNumber>
    </recommendedName>
    <alternativeName>
        <fullName evidence="15">Nitrogen regulation protein B</fullName>
    </alternativeName>
</protein>
<dbReference type="GO" id="GO:0005737">
    <property type="term" value="C:cytoplasm"/>
    <property type="evidence" value="ECO:0007669"/>
    <property type="project" value="UniProtKB-SubCell"/>
</dbReference>
<keyword evidence="12" id="KW-0902">Two-component regulatory system</keyword>
<evidence type="ECO:0000256" key="11">
    <source>
        <dbReference type="ARBA" id="ARBA00023004"/>
    </source>
</evidence>
<feature type="transmembrane region" description="Helical" evidence="17">
    <location>
        <begin position="99"/>
        <end position="127"/>
    </location>
</feature>
<dbReference type="InterPro" id="IPR004358">
    <property type="entry name" value="Sig_transdc_His_kin-like_C"/>
</dbReference>
<dbReference type="InterPro" id="IPR011712">
    <property type="entry name" value="Sig_transdc_His_kin_sub3_dim/P"/>
</dbReference>
<reference evidence="20" key="1">
    <citation type="journal article" date="2014" name="Genome Announc.">
        <title>Genome Sequence of Arthrobacter siccitolerans 4J27, a Xeroprotectant-Producing Desiccation-Tolerant Microorganism.</title>
        <authorList>
            <person name="Manzanera M."/>
            <person name="Santa-Cruz-Calvo L."/>
            <person name="Vilchez J.I."/>
            <person name="Garcia-Fontana C."/>
            <person name="Silva-Castro G.A."/>
            <person name="Calvo C."/>
            <person name="Gonzalez-Lopez J."/>
        </authorList>
    </citation>
    <scope>NUCLEOTIDE SEQUENCE [LARGE SCALE GENOMIC DNA]</scope>
    <source>
        <strain evidence="20">4J27</strain>
    </source>
</reference>
<evidence type="ECO:0000256" key="1">
    <source>
        <dbReference type="ARBA" id="ARBA00000085"/>
    </source>
</evidence>
<dbReference type="GO" id="GO:0046983">
    <property type="term" value="F:protein dimerization activity"/>
    <property type="evidence" value="ECO:0007669"/>
    <property type="project" value="InterPro"/>
</dbReference>
<evidence type="ECO:0000256" key="17">
    <source>
        <dbReference type="SAM" id="Phobius"/>
    </source>
</evidence>
<dbReference type="RefSeq" id="WP_083435522.1">
    <property type="nucleotide sequence ID" value="NZ_CAQI01000053.1"/>
</dbReference>
<dbReference type="PRINTS" id="PR00344">
    <property type="entry name" value="BCTRLSENSOR"/>
</dbReference>
<evidence type="ECO:0000256" key="5">
    <source>
        <dbReference type="ARBA" id="ARBA00017322"/>
    </source>
</evidence>
<evidence type="ECO:0000256" key="4">
    <source>
        <dbReference type="ARBA" id="ARBA00012438"/>
    </source>
</evidence>
<evidence type="ECO:0000256" key="15">
    <source>
        <dbReference type="ARBA" id="ARBA00030800"/>
    </source>
</evidence>
<dbReference type="GO" id="GO:0046872">
    <property type="term" value="F:metal ion binding"/>
    <property type="evidence" value="ECO:0007669"/>
    <property type="project" value="UniProtKB-KW"/>
</dbReference>
<comment type="caution">
    <text evidence="19">The sequence shown here is derived from an EMBL/GenBank/DDBJ whole genome shotgun (WGS) entry which is preliminary data.</text>
</comment>
<comment type="catalytic activity">
    <reaction evidence="1">
        <text>ATP + protein L-histidine = ADP + protein N-phospho-L-histidine.</text>
        <dbReference type="EC" id="2.7.13.3"/>
    </reaction>
</comment>
<evidence type="ECO:0000313" key="20">
    <source>
        <dbReference type="Proteomes" id="UP000035722"/>
    </source>
</evidence>
<keyword evidence="17" id="KW-0812">Transmembrane</keyword>
<feature type="transmembrane region" description="Helical" evidence="17">
    <location>
        <begin position="134"/>
        <end position="154"/>
    </location>
</feature>
<dbReference type="PROSITE" id="PS50109">
    <property type="entry name" value="HIS_KIN"/>
    <property type="match status" value="1"/>
</dbReference>
<dbReference type="GO" id="GO:0000155">
    <property type="term" value="F:phosphorelay sensor kinase activity"/>
    <property type="evidence" value="ECO:0007669"/>
    <property type="project" value="InterPro"/>
</dbReference>
<dbReference type="InterPro" id="IPR017205">
    <property type="entry name" value="Sig_transdc_His_kinase_ChrS"/>
</dbReference>
<keyword evidence="17" id="KW-1133">Transmembrane helix</keyword>
<evidence type="ECO:0000256" key="3">
    <source>
        <dbReference type="ARBA" id="ARBA00004496"/>
    </source>
</evidence>
<evidence type="ECO:0000256" key="14">
    <source>
        <dbReference type="ARBA" id="ARBA00024827"/>
    </source>
</evidence>
<comment type="cofactor">
    <cofactor evidence="2">
        <name>[4Fe-4S] cluster</name>
        <dbReference type="ChEBI" id="CHEBI:49883"/>
    </cofactor>
</comment>
<dbReference type="PANTHER" id="PTHR24421:SF62">
    <property type="entry name" value="SENSORY TRANSDUCTION HISTIDINE KINASE"/>
    <property type="match status" value="1"/>
</dbReference>
<keyword evidence="8" id="KW-0808">Transferase</keyword>
<feature type="domain" description="Histidine kinase" evidence="18">
    <location>
        <begin position="317"/>
        <end position="409"/>
    </location>
</feature>
<dbReference type="PANTHER" id="PTHR24421">
    <property type="entry name" value="NITRATE/NITRITE SENSOR PROTEIN NARX-RELATED"/>
    <property type="match status" value="1"/>
</dbReference>
<evidence type="ECO:0000256" key="8">
    <source>
        <dbReference type="ARBA" id="ARBA00022679"/>
    </source>
</evidence>
<keyword evidence="13" id="KW-0411">Iron-sulfur</keyword>
<evidence type="ECO:0000313" key="19">
    <source>
        <dbReference type="EMBL" id="CCQ47668.1"/>
    </source>
</evidence>
<dbReference type="OrthoDB" id="144293at2"/>
<comment type="subcellular location">
    <subcellularLocation>
        <location evidence="3">Cytoplasm</location>
    </subcellularLocation>
</comment>
<dbReference type="SUPFAM" id="SSF55874">
    <property type="entry name" value="ATPase domain of HSP90 chaperone/DNA topoisomerase II/histidine kinase"/>
    <property type="match status" value="1"/>
</dbReference>
<feature type="transmembrane region" description="Helical" evidence="17">
    <location>
        <begin position="68"/>
        <end position="87"/>
    </location>
</feature>
<dbReference type="SMART" id="SM00387">
    <property type="entry name" value="HATPase_c"/>
    <property type="match status" value="1"/>
</dbReference>
<gene>
    <name evidence="19" type="ORF">ARTSIC4J27_3661</name>
</gene>
<proteinExistence type="predicted"/>
<dbReference type="InterPro" id="IPR036890">
    <property type="entry name" value="HATPase_C_sf"/>
</dbReference>
<keyword evidence="17" id="KW-0472">Membrane</keyword>
<dbReference type="InterPro" id="IPR003594">
    <property type="entry name" value="HATPase_dom"/>
</dbReference>
<evidence type="ECO:0000256" key="2">
    <source>
        <dbReference type="ARBA" id="ARBA00001966"/>
    </source>
</evidence>
<keyword evidence="7" id="KW-0963">Cytoplasm</keyword>
<comment type="function">
    <text evidence="14">Member of the two-component regulatory system NreB/NreC involved in the control of dissimilatory nitrate/nitrite reduction in response to oxygen. NreB functions as a direct oxygen sensor histidine kinase which is autophosphorylated, in the absence of oxygen, probably at the conserved histidine residue, and transfers its phosphate group probably to a conserved aspartate residue of NreC. NreB/NreC activates the expression of the nitrate (narGHJI) and nitrite (nir) reductase operons, as well as the putative nitrate transporter gene narT.</text>
</comment>
<feature type="transmembrane region" description="Helical" evidence="17">
    <location>
        <begin position="42"/>
        <end position="61"/>
    </location>
</feature>
<keyword evidence="20" id="KW-1185">Reference proteome</keyword>
<evidence type="ECO:0000256" key="16">
    <source>
        <dbReference type="SAM" id="MobiDB-lite"/>
    </source>
</evidence>
<keyword evidence="6" id="KW-0004">4Fe-4S</keyword>
<dbReference type="CDD" id="cd16917">
    <property type="entry name" value="HATPase_UhpB-NarQ-NarX-like"/>
    <property type="match status" value="1"/>
</dbReference>
<dbReference type="EMBL" id="CAQI01000053">
    <property type="protein sequence ID" value="CCQ47668.1"/>
    <property type="molecule type" value="Genomic_DNA"/>
</dbReference>
<sequence>MPSRATTSHAAPAPDQRGAGPAGAGSSNSTFPRHPRLGRIDTAVHLGFGVLLVASLVRYVMRHSPADNILVLCLAAGACLLYVAVAVQARRGSPGAPWMAALLGVWAVLVIAAPSFAWCSFALFFLCRSVFTGAAAYVAAGVTAGATAAGLFKLSEGTDLAMLLGPVAVGVMLTLVYDRIQHDAEEQRRLHAEVSLAQGQLAASERRAGTIAERERVSREIHDTVTQGLASSLLLLEAAGRAWPRDAARADLAQATALLRGNLSETRNLVHELASPGLDGSPLPDALLVAARQYVPAARLLVTGEPRPVPADVRHALLRMVQSAASNITLHASASTATVTLGFLPDAVTLDVYDDGAGFDPAAAAPPSDAGGYGLRAMRQRVEQLGGVFSVESAPGEGTVVAAQLPAAESDAPGGTQ</sequence>
<dbReference type="PIRSF" id="PIRSF037434">
    <property type="entry name" value="STHK_ChrS"/>
    <property type="match status" value="1"/>
</dbReference>
<evidence type="ECO:0000256" key="12">
    <source>
        <dbReference type="ARBA" id="ARBA00023012"/>
    </source>
</evidence>
<evidence type="ECO:0000256" key="6">
    <source>
        <dbReference type="ARBA" id="ARBA00022485"/>
    </source>
</evidence>
<keyword evidence="11" id="KW-0408">Iron</keyword>
<dbReference type="Proteomes" id="UP000035722">
    <property type="component" value="Unassembled WGS sequence"/>
</dbReference>
<dbReference type="STRING" id="861266.ARTSIC4J27_3661"/>
<evidence type="ECO:0000256" key="13">
    <source>
        <dbReference type="ARBA" id="ARBA00023014"/>
    </source>
</evidence>
<keyword evidence="9" id="KW-0479">Metal-binding</keyword>
<feature type="transmembrane region" description="Helical" evidence="17">
    <location>
        <begin position="160"/>
        <end position="180"/>
    </location>
</feature>
<evidence type="ECO:0000256" key="9">
    <source>
        <dbReference type="ARBA" id="ARBA00022723"/>
    </source>
</evidence>
<dbReference type="GO" id="GO:0016020">
    <property type="term" value="C:membrane"/>
    <property type="evidence" value="ECO:0007669"/>
    <property type="project" value="InterPro"/>
</dbReference>
<dbReference type="InterPro" id="IPR050482">
    <property type="entry name" value="Sensor_HK_TwoCompSys"/>
</dbReference>
<dbReference type="Pfam" id="PF02518">
    <property type="entry name" value="HATPase_c"/>
    <property type="match status" value="1"/>
</dbReference>
<evidence type="ECO:0000259" key="18">
    <source>
        <dbReference type="PROSITE" id="PS50109"/>
    </source>
</evidence>
<dbReference type="GO" id="GO:0051539">
    <property type="term" value="F:4 iron, 4 sulfur cluster binding"/>
    <property type="evidence" value="ECO:0007669"/>
    <property type="project" value="UniProtKB-KW"/>
</dbReference>
<evidence type="ECO:0000256" key="10">
    <source>
        <dbReference type="ARBA" id="ARBA00022777"/>
    </source>
</evidence>
<dbReference type="InterPro" id="IPR005467">
    <property type="entry name" value="His_kinase_dom"/>
</dbReference>
<dbReference type="AlphaFoldDB" id="A0A024H6N7"/>